<gene>
    <name evidence="3" type="ORF">PPAR1163_LOCUS14027</name>
</gene>
<evidence type="ECO:0000256" key="1">
    <source>
        <dbReference type="SAM" id="MobiDB-lite"/>
    </source>
</evidence>
<feature type="transmembrane region" description="Helical" evidence="2">
    <location>
        <begin position="20"/>
        <end position="42"/>
    </location>
</feature>
<dbReference type="EMBL" id="HBGJ01021573">
    <property type="protein sequence ID" value="CAD9255657.1"/>
    <property type="molecule type" value="Transcribed_RNA"/>
</dbReference>
<accession>A0A7S1XR39</accession>
<sequence length="144" mass="15890">MQVLASDEDDHGFHYTDWTSLAWVVLVGAIIWLFTSFMLLTIAGQMQGKEFLAAGTLTKIETIGDAVLAFFCYTATIDLSVRHILSSPRHTHDTNACVPIRCGVQTSMTRTSTGIRREKSPRPAPSCGSRPSLMCRCYSSSSRQ</sequence>
<reference evidence="3" key="1">
    <citation type="submission" date="2021-01" db="EMBL/GenBank/DDBJ databases">
        <authorList>
            <person name="Corre E."/>
            <person name="Pelletier E."/>
            <person name="Niang G."/>
            <person name="Scheremetjew M."/>
            <person name="Finn R."/>
            <person name="Kale V."/>
            <person name="Holt S."/>
            <person name="Cochrane G."/>
            <person name="Meng A."/>
            <person name="Brown T."/>
            <person name="Cohen L."/>
        </authorList>
    </citation>
    <scope>NUCLEOTIDE SEQUENCE</scope>
    <source>
        <strain evidence="3">CCMP2877</strain>
    </source>
</reference>
<keyword evidence="2" id="KW-1133">Transmembrane helix</keyword>
<keyword evidence="2" id="KW-0472">Membrane</keyword>
<name>A0A7S1XR39_9STRA</name>
<protein>
    <submittedName>
        <fullName evidence="3">Uncharacterized protein</fullName>
    </submittedName>
</protein>
<keyword evidence="2" id="KW-0812">Transmembrane</keyword>
<evidence type="ECO:0000256" key="2">
    <source>
        <dbReference type="SAM" id="Phobius"/>
    </source>
</evidence>
<feature type="region of interest" description="Disordered" evidence="1">
    <location>
        <begin position="111"/>
        <end position="130"/>
    </location>
</feature>
<proteinExistence type="predicted"/>
<dbReference type="AlphaFoldDB" id="A0A7S1XR39"/>
<evidence type="ECO:0000313" key="3">
    <source>
        <dbReference type="EMBL" id="CAD9255657.1"/>
    </source>
</evidence>
<organism evidence="3">
    <name type="scientific">Phaeomonas parva</name>
    <dbReference type="NCBI Taxonomy" id="124430"/>
    <lineage>
        <taxon>Eukaryota</taxon>
        <taxon>Sar</taxon>
        <taxon>Stramenopiles</taxon>
        <taxon>Ochrophyta</taxon>
        <taxon>Pinguiophyceae</taxon>
        <taxon>Pinguiochrysidales</taxon>
        <taxon>Pinguiochrysidaceae</taxon>
        <taxon>Phaeomonas</taxon>
    </lineage>
</organism>